<comment type="caution">
    <text evidence="2">The sequence shown here is derived from an EMBL/GenBank/DDBJ whole genome shotgun (WGS) entry which is preliminary data.</text>
</comment>
<gene>
    <name evidence="2" type="ORF">JOL62DRAFT_364594</name>
</gene>
<keyword evidence="3" id="KW-1185">Reference proteome</keyword>
<dbReference type="EMBL" id="JBBPBF010000053">
    <property type="protein sequence ID" value="KAK7606194.1"/>
    <property type="molecule type" value="Genomic_DNA"/>
</dbReference>
<feature type="compositionally biased region" description="Basic and acidic residues" evidence="1">
    <location>
        <begin position="59"/>
        <end position="72"/>
    </location>
</feature>
<evidence type="ECO:0000313" key="2">
    <source>
        <dbReference type="EMBL" id="KAK7606194.1"/>
    </source>
</evidence>
<evidence type="ECO:0000256" key="1">
    <source>
        <dbReference type="SAM" id="MobiDB-lite"/>
    </source>
</evidence>
<proteinExistence type="predicted"/>
<evidence type="ECO:0000313" key="3">
    <source>
        <dbReference type="Proteomes" id="UP001367316"/>
    </source>
</evidence>
<sequence length="279" mass="30787">MASLCRCLSVRPSALSLPHRTWPSPAVHRPSAAAAAADAEAKKPTGPHCTHTATSTSDLRVREVSERREGPRRQRYRGREKKAPPSPPMTPTPLARANEADHQRRQAGRPVPAPSEGERSCVRAPRPFSSFAHTRTLLSALFRPVLSCPVLSCPIIGTYSCPILSVLPHRPHCGCGFIAVIDCHVYIVIWLYLSAICPSLPPYLLRPRVSSLPPFPFHRFPSLPPLSSPPPGYIRRYLGVASQINPTDRIQQHHRSMPCRSVCQIGSMLTRAPSELQHL</sequence>
<feature type="region of interest" description="Disordered" evidence="1">
    <location>
        <begin position="18"/>
        <end position="121"/>
    </location>
</feature>
<reference evidence="2 3" key="1">
    <citation type="submission" date="2024-04" db="EMBL/GenBank/DDBJ databases">
        <title>Phyllosticta paracitricarpa is synonymous to the EU quarantine fungus P. citricarpa based on phylogenomic analyses.</title>
        <authorList>
            <consortium name="Lawrence Berkeley National Laboratory"/>
            <person name="Van ingen-buijs V.A."/>
            <person name="Van westerhoven A.C."/>
            <person name="Haridas S."/>
            <person name="Skiadas P."/>
            <person name="Martin F."/>
            <person name="Groenewald J.Z."/>
            <person name="Crous P.W."/>
            <person name="Seidl M.F."/>
        </authorList>
    </citation>
    <scope>NUCLEOTIDE SEQUENCE [LARGE SCALE GENOMIC DNA]</scope>
    <source>
        <strain evidence="2 3">CBS 141358</strain>
    </source>
</reference>
<protein>
    <submittedName>
        <fullName evidence="2">Uncharacterized protein</fullName>
    </submittedName>
</protein>
<organism evidence="2 3">
    <name type="scientific">Phyllosticta paracitricarpa</name>
    <dbReference type="NCBI Taxonomy" id="2016321"/>
    <lineage>
        <taxon>Eukaryota</taxon>
        <taxon>Fungi</taxon>
        <taxon>Dikarya</taxon>
        <taxon>Ascomycota</taxon>
        <taxon>Pezizomycotina</taxon>
        <taxon>Dothideomycetes</taxon>
        <taxon>Dothideomycetes incertae sedis</taxon>
        <taxon>Botryosphaeriales</taxon>
        <taxon>Phyllostictaceae</taxon>
        <taxon>Phyllosticta</taxon>
    </lineage>
</organism>
<name>A0ABR1MUG0_9PEZI</name>
<dbReference type="Proteomes" id="UP001367316">
    <property type="component" value="Unassembled WGS sequence"/>
</dbReference>
<accession>A0ABR1MUG0</accession>